<keyword evidence="2" id="KW-1185">Reference proteome</keyword>
<protein>
    <submittedName>
        <fullName evidence="1">Uncharacterized protein</fullName>
    </submittedName>
</protein>
<sequence>MIPPEEGLVSVKLSTGVGSFLAAIGEPQREREAEGERESSRLMSVSVVKISALTTNDGLLQETTAADGSSFDITLHTNWAWGPKISNAKQSIGLFFFSTPTRHCHIARQRQARQGRQKPQKKRCARKPGVRDPDGAGQLDQQPDGGLDRPRPPRRRGPPPPFLSKTANRQSELLPNGSLAWLLSEGAFPRVRGGTVRLGAMGRWAHARCLPEIALEVYYYLATPPVFLPSTRLLIASNRGDEEVVLDQQPSSTTAQKGKTRDIEAKPAMTRETWPWTSTETWMLDDGTGGGMATGDGGRRRLSNWLQKGPSH</sequence>
<evidence type="ECO:0000313" key="2">
    <source>
        <dbReference type="Proteomes" id="UP001148629"/>
    </source>
</evidence>
<proteinExistence type="predicted"/>
<evidence type="ECO:0000313" key="1">
    <source>
        <dbReference type="EMBL" id="KAJ3507924.1"/>
    </source>
</evidence>
<organism evidence="1 2">
    <name type="scientific">Fusarium decemcellulare</name>
    <dbReference type="NCBI Taxonomy" id="57161"/>
    <lineage>
        <taxon>Eukaryota</taxon>
        <taxon>Fungi</taxon>
        <taxon>Dikarya</taxon>
        <taxon>Ascomycota</taxon>
        <taxon>Pezizomycotina</taxon>
        <taxon>Sordariomycetes</taxon>
        <taxon>Hypocreomycetidae</taxon>
        <taxon>Hypocreales</taxon>
        <taxon>Nectriaceae</taxon>
        <taxon>Fusarium</taxon>
        <taxon>Fusarium decemcellulare species complex</taxon>
    </lineage>
</organism>
<dbReference type="Proteomes" id="UP001148629">
    <property type="component" value="Unassembled WGS sequence"/>
</dbReference>
<gene>
    <name evidence="1" type="ORF">NM208_g15894</name>
</gene>
<reference evidence="1" key="1">
    <citation type="submission" date="2022-08" db="EMBL/GenBank/DDBJ databases">
        <title>Genome Sequence of Fusarium decemcellulare.</title>
        <authorList>
            <person name="Buettner E."/>
        </authorList>
    </citation>
    <scope>NUCLEOTIDE SEQUENCE</scope>
    <source>
        <strain evidence="1">Babe19</strain>
    </source>
</reference>
<accession>A0ACC1RBQ3</accession>
<name>A0ACC1RBQ3_9HYPO</name>
<dbReference type="EMBL" id="JANRMS010004546">
    <property type="protein sequence ID" value="KAJ3507924.1"/>
    <property type="molecule type" value="Genomic_DNA"/>
</dbReference>
<comment type="caution">
    <text evidence="1">The sequence shown here is derived from an EMBL/GenBank/DDBJ whole genome shotgun (WGS) entry which is preliminary data.</text>
</comment>